<evidence type="ECO:0000313" key="2">
    <source>
        <dbReference type="EMBL" id="BAN27038.1"/>
    </source>
</evidence>
<sequence>MTITADRISDTEVKVGETIYTFDAKPNADAFQQCLGNDSIETCAKNHAPIKTRSAYPDASAPNAEPGSIISPSLGGMP</sequence>
<dbReference type="HOGENOM" id="CLU_2615171_0_0_4"/>
<dbReference type="KEGG" id="buo:BRPE64_DCDS01020"/>
<keyword evidence="2" id="KW-0614">Plasmid</keyword>
<dbReference type="OrthoDB" id="9010490at2"/>
<reference evidence="2 3" key="2">
    <citation type="journal article" date="2018" name="Int. J. Syst. Evol. Microbiol.">
        <title>Burkholderia insecticola sp. nov., a gut symbiotic bacterium of the bean bug Riptortus pedestris.</title>
        <authorList>
            <person name="Takeshita K."/>
            <person name="Tamaki H."/>
            <person name="Ohbayashi T."/>
            <person name="Meng X.-Y."/>
            <person name="Sone T."/>
            <person name="Mitani Y."/>
            <person name="Peeters C."/>
            <person name="Kikuchi Y."/>
            <person name="Vandamme P."/>
        </authorList>
    </citation>
    <scope>NUCLEOTIDE SEQUENCE [LARGE SCALE GENOMIC DNA]</scope>
    <source>
        <strain evidence="2">RPE64</strain>
        <plasmid evidence="2 3">p1</plasmid>
    </source>
</reference>
<dbReference type="RefSeq" id="WP_016347747.1">
    <property type="nucleotide sequence ID" value="NC_021289.1"/>
</dbReference>
<organism evidence="2 3">
    <name type="scientific">Caballeronia insecticola</name>
    <dbReference type="NCBI Taxonomy" id="758793"/>
    <lineage>
        <taxon>Bacteria</taxon>
        <taxon>Pseudomonadati</taxon>
        <taxon>Pseudomonadota</taxon>
        <taxon>Betaproteobacteria</taxon>
        <taxon>Burkholderiales</taxon>
        <taxon>Burkholderiaceae</taxon>
        <taxon>Caballeronia</taxon>
    </lineage>
</organism>
<dbReference type="PATRIC" id="fig|758793.3.peg.5258"/>
<keyword evidence="3" id="KW-1185">Reference proteome</keyword>
<name>R4WQQ7_9BURK</name>
<dbReference type="AlphaFoldDB" id="R4WQQ7"/>
<proteinExistence type="predicted"/>
<evidence type="ECO:0000313" key="3">
    <source>
        <dbReference type="Proteomes" id="UP000013966"/>
    </source>
</evidence>
<dbReference type="EMBL" id="AP013061">
    <property type="protein sequence ID" value="BAN27038.1"/>
    <property type="molecule type" value="Genomic_DNA"/>
</dbReference>
<protein>
    <submittedName>
        <fullName evidence="2">Uncharacterized protein</fullName>
    </submittedName>
</protein>
<accession>R4WQQ7</accession>
<gene>
    <name evidence="2" type="ORF">BRPE64_DCDS01020</name>
</gene>
<evidence type="ECO:0000256" key="1">
    <source>
        <dbReference type="SAM" id="MobiDB-lite"/>
    </source>
</evidence>
<geneLocation type="plasmid" evidence="2 3">
    <name>p1</name>
</geneLocation>
<dbReference type="Proteomes" id="UP000013966">
    <property type="component" value="Plasmid p1"/>
</dbReference>
<reference evidence="2 3" key="1">
    <citation type="journal article" date="2013" name="Genome Announc.">
        <title>Complete Genome Sequence of Burkholderia sp. Strain RPE64, Bacterial Symbiont of the Bean Bug Riptortus pedestris.</title>
        <authorList>
            <person name="Shibata T.F."/>
            <person name="Maeda T."/>
            <person name="Nikoh N."/>
            <person name="Yamaguchi K."/>
            <person name="Oshima K."/>
            <person name="Hattori M."/>
            <person name="Nishiyama T."/>
            <person name="Hasebe M."/>
            <person name="Fukatsu T."/>
            <person name="Kikuchi Y."/>
            <person name="Shigenobu S."/>
        </authorList>
    </citation>
    <scope>NUCLEOTIDE SEQUENCE [LARGE SCALE GENOMIC DNA]</scope>
    <source>
        <plasmid evidence="2 3">p1</plasmid>
    </source>
</reference>
<feature type="region of interest" description="Disordered" evidence="1">
    <location>
        <begin position="54"/>
        <end position="78"/>
    </location>
</feature>